<dbReference type="SUPFAM" id="SSF141072">
    <property type="entry name" value="CalX-like"/>
    <property type="match status" value="1"/>
</dbReference>
<name>A0ABQ2BVD2_9FLAO</name>
<dbReference type="InterPro" id="IPR038081">
    <property type="entry name" value="CalX-like_sf"/>
</dbReference>
<sequence length="259" mass="27994">MFNLSCEEYENPIYTNSAGFIQLESVATINVVESSPDDIEINYILDGPKSEAVNVEVMVTSDDDSRYEVVSGTSLTIMPGETSVTFTMRPVNNFDTDGNIDVSVTLTESSSLPIGIGGENANNVTRIVTIADDDCPFDINDWVGTFDVDEVITGGPNTGLPLAVAFGETYLMDFALDPTDMTGSKIVMTNLGNEFLPDGTVFTFLSCDGIVTMTPETEVVALFTTWSIDTSSYNEADFSITAEGPLGASRTYEMIFTKQ</sequence>
<comment type="caution">
    <text evidence="1">The sequence shown here is derived from an EMBL/GenBank/DDBJ whole genome shotgun (WGS) entry which is preliminary data.</text>
</comment>
<organism evidence="1 2">
    <name type="scientific">Winogradskyella haliclonae</name>
    <dbReference type="NCBI Taxonomy" id="2048558"/>
    <lineage>
        <taxon>Bacteria</taxon>
        <taxon>Pseudomonadati</taxon>
        <taxon>Bacteroidota</taxon>
        <taxon>Flavobacteriia</taxon>
        <taxon>Flavobacteriales</taxon>
        <taxon>Flavobacteriaceae</taxon>
        <taxon>Winogradskyella</taxon>
    </lineage>
</organism>
<dbReference type="Gene3D" id="2.60.40.2030">
    <property type="match status" value="1"/>
</dbReference>
<evidence type="ECO:0008006" key="3">
    <source>
        <dbReference type="Google" id="ProtNLM"/>
    </source>
</evidence>
<dbReference type="Proteomes" id="UP000624701">
    <property type="component" value="Unassembled WGS sequence"/>
</dbReference>
<evidence type="ECO:0000313" key="2">
    <source>
        <dbReference type="Proteomes" id="UP000624701"/>
    </source>
</evidence>
<gene>
    <name evidence="1" type="ORF">GCM10011444_00020</name>
</gene>
<accession>A0ABQ2BVD2</accession>
<protein>
    <recommendedName>
        <fullName evidence="3">Calx-beta domain-containing protein</fullName>
    </recommendedName>
</protein>
<reference evidence="2" key="1">
    <citation type="journal article" date="2019" name="Int. J. Syst. Evol. Microbiol.">
        <title>The Global Catalogue of Microorganisms (GCM) 10K type strain sequencing project: providing services to taxonomists for standard genome sequencing and annotation.</title>
        <authorList>
            <consortium name="The Broad Institute Genomics Platform"/>
            <consortium name="The Broad Institute Genome Sequencing Center for Infectious Disease"/>
            <person name="Wu L."/>
            <person name="Ma J."/>
        </authorList>
    </citation>
    <scope>NUCLEOTIDE SEQUENCE [LARGE SCALE GENOMIC DNA]</scope>
    <source>
        <strain evidence="2">CCM 8681</strain>
    </source>
</reference>
<dbReference type="EMBL" id="BMDQ01000001">
    <property type="protein sequence ID" value="GGI55693.1"/>
    <property type="molecule type" value="Genomic_DNA"/>
</dbReference>
<evidence type="ECO:0000313" key="1">
    <source>
        <dbReference type="EMBL" id="GGI55693.1"/>
    </source>
</evidence>
<proteinExistence type="predicted"/>
<keyword evidence="2" id="KW-1185">Reference proteome</keyword>